<evidence type="ECO:0000313" key="3">
    <source>
        <dbReference type="Proteomes" id="UP001208131"/>
    </source>
</evidence>
<accession>A0AAE3IJB3</accession>
<comment type="caution">
    <text evidence="2">The sequence shown here is derived from an EMBL/GenBank/DDBJ whole genome shotgun (WGS) entry which is preliminary data.</text>
</comment>
<reference evidence="2 3" key="1">
    <citation type="journal article" date="2021" name="ISME Commun">
        <title>Automated analysis of genomic sequences facilitates high-throughput and comprehensive description of bacteria.</title>
        <authorList>
            <person name="Hitch T.C.A."/>
        </authorList>
    </citation>
    <scope>NUCLEOTIDE SEQUENCE [LARGE SCALE GENOMIC DNA]</scope>
    <source>
        <strain evidence="2 3">Sanger_31</strain>
    </source>
</reference>
<dbReference type="Proteomes" id="UP001208131">
    <property type="component" value="Unassembled WGS sequence"/>
</dbReference>
<feature type="signal peptide" evidence="1">
    <location>
        <begin position="1"/>
        <end position="22"/>
    </location>
</feature>
<evidence type="ECO:0000313" key="2">
    <source>
        <dbReference type="EMBL" id="MCU6706266.1"/>
    </source>
</evidence>
<organism evidence="2 3">
    <name type="scientific">Hominimerdicola aceti</name>
    <dbReference type="NCBI Taxonomy" id="2981726"/>
    <lineage>
        <taxon>Bacteria</taxon>
        <taxon>Bacillati</taxon>
        <taxon>Bacillota</taxon>
        <taxon>Clostridia</taxon>
        <taxon>Eubacteriales</taxon>
        <taxon>Oscillospiraceae</taxon>
        <taxon>Hominimerdicola</taxon>
    </lineage>
</organism>
<dbReference type="PROSITE" id="PS51257">
    <property type="entry name" value="PROKAR_LIPOPROTEIN"/>
    <property type="match status" value="1"/>
</dbReference>
<evidence type="ECO:0000256" key="1">
    <source>
        <dbReference type="SAM" id="SignalP"/>
    </source>
</evidence>
<proteinExistence type="predicted"/>
<name>A0AAE3IJB3_9FIRM</name>
<feature type="chain" id="PRO_5042169645" description="DUF3298 domain-containing protein" evidence="1">
    <location>
        <begin position="23"/>
        <end position="372"/>
    </location>
</feature>
<dbReference type="RefSeq" id="WP_267301417.1">
    <property type="nucleotide sequence ID" value="NZ_JAOQJZ010000010.1"/>
</dbReference>
<gene>
    <name evidence="2" type="ORF">OCV57_10070</name>
</gene>
<keyword evidence="3" id="KW-1185">Reference proteome</keyword>
<protein>
    <recommendedName>
        <fullName evidence="4">DUF3298 domain-containing protein</fullName>
    </recommendedName>
</protein>
<dbReference type="EMBL" id="JAOQJZ010000010">
    <property type="protein sequence ID" value="MCU6706266.1"/>
    <property type="molecule type" value="Genomic_DNA"/>
</dbReference>
<sequence>MKNIRKTKVLLPVMLAAVALSACENTPDNIRSNKHSAEVDSGEAYVSSENIYDSFDAAFEKEYTKFKLPEKSAVSICRSDGVYDLELAYINAENDMDWLSSKVEELQSALDIKIDGKIETVEDQAQLQDEHNKLKITRFAQPYCCWEASENGVNTADADADNMELFYLDRPTSENADSGLLSAADKAKTLADTFSNVLGEELDNVVSDGYIITTDSGVGYEIEIQKAYKGIGIQNVFSTNADDTLFVKGNALMTYSMQTYTDLDANFGPEYYIGCNAFKVAKAEKIDKMLSFKGACDLLEENLADKIDIQFDDVKLMYEPRGESTEVGESADNICCTPKWYFIIDDKQPTGLHAINYVTVDCVTGEIYVLIP</sequence>
<evidence type="ECO:0008006" key="4">
    <source>
        <dbReference type="Google" id="ProtNLM"/>
    </source>
</evidence>
<dbReference type="AlphaFoldDB" id="A0AAE3IJB3"/>
<keyword evidence="1" id="KW-0732">Signal</keyword>